<evidence type="ECO:0000313" key="2">
    <source>
        <dbReference type="Proteomes" id="UP000007803"/>
    </source>
</evidence>
<name>E0UPY9_SULAO</name>
<gene>
    <name evidence="1" type="ordered locus">Saut_0615</name>
</gene>
<keyword evidence="2" id="KW-1185">Reference proteome</keyword>
<reference evidence="2" key="1">
    <citation type="journal article" date="2010" name="Stand. Genomic Sci.">
        <title>Complete genome sequence of Sulfurimonas autotrophica type strain (OK10).</title>
        <authorList>
            <person name="Sikorski J."/>
            <person name="Munk C."/>
            <person name="Lapidus A."/>
            <person name="Djao O."/>
            <person name="Lucas S."/>
            <person name="Glavina Del Rio T."/>
            <person name="Nolan M."/>
            <person name="Tice H."/>
            <person name="Han C."/>
            <person name="Cheng J."/>
            <person name="Tapia R."/>
            <person name="Goodwin L."/>
            <person name="Pitluck S."/>
            <person name="Liolios K."/>
            <person name="Ivanova N."/>
            <person name="Mavromatis K."/>
            <person name="Mikhailova N."/>
            <person name="Pati A."/>
            <person name="Sims D."/>
            <person name="Meincke L."/>
            <person name="Brettin T."/>
            <person name="Detter J."/>
            <person name="Chen A."/>
            <person name="Palaniappan K."/>
            <person name="Land M."/>
            <person name="Hauser L."/>
            <person name="Chang Y."/>
            <person name="Jeffries C."/>
            <person name="Rohde M."/>
            <person name="Lang E."/>
            <person name="Spring S."/>
            <person name="Goker M."/>
            <person name="Woyke T."/>
            <person name="Bristow J."/>
            <person name="Eisen J."/>
            <person name="Markowitz V."/>
            <person name="Hugenholtz P."/>
            <person name="Kyrpides N."/>
            <person name="Klenk H."/>
        </authorList>
    </citation>
    <scope>NUCLEOTIDE SEQUENCE [LARGE SCALE GENOMIC DNA]</scope>
    <source>
        <strain evidence="2">ATCC BAA-671 / DSM 16294 / JCM 11897 / OK10</strain>
    </source>
</reference>
<dbReference type="OrthoDB" id="5334943at2"/>
<dbReference type="Proteomes" id="UP000007803">
    <property type="component" value="Chromosome"/>
</dbReference>
<dbReference type="HOGENOM" id="CLU_2541333_0_0_7"/>
<accession>E0UPY9</accession>
<evidence type="ECO:0000313" key="1">
    <source>
        <dbReference type="EMBL" id="ADN08664.1"/>
    </source>
</evidence>
<proteinExistence type="predicted"/>
<dbReference type="KEGG" id="sua:Saut_0615"/>
<protein>
    <submittedName>
        <fullName evidence="1">UBA/ThiF-type NAD/FAD binding fold protein</fullName>
    </submittedName>
</protein>
<dbReference type="EMBL" id="CP002205">
    <property type="protein sequence ID" value="ADN08664.1"/>
    <property type="molecule type" value="Genomic_DNA"/>
</dbReference>
<sequence>MIHGFDVDAPLVCEGIIGDGCGGGRFFLVENETLLAYDPQTQSKIFLLDGIKNAKSLSKKTCMLTIECEDEVIEFDLSALKRV</sequence>
<organism evidence="1 2">
    <name type="scientific">Sulfurimonas autotrophica (strain ATCC BAA-671 / DSM 16294 / JCM 11897 / OK10)</name>
    <dbReference type="NCBI Taxonomy" id="563040"/>
    <lineage>
        <taxon>Bacteria</taxon>
        <taxon>Pseudomonadati</taxon>
        <taxon>Campylobacterota</taxon>
        <taxon>Epsilonproteobacteria</taxon>
        <taxon>Campylobacterales</taxon>
        <taxon>Sulfurimonadaceae</taxon>
        <taxon>Sulfurimonas</taxon>
    </lineage>
</organism>
<dbReference type="AlphaFoldDB" id="E0UPY9"/>
<dbReference type="STRING" id="563040.Saut_0615"/>
<dbReference type="RefSeq" id="WP_013326420.1">
    <property type="nucleotide sequence ID" value="NC_014506.1"/>
</dbReference>